<comment type="similarity">
    <text evidence="1">Belongs to the sirtuin family. Class I subfamily.</text>
</comment>
<dbReference type="Proteomes" id="UP000326924">
    <property type="component" value="Unassembled WGS sequence"/>
</dbReference>
<dbReference type="Gene3D" id="3.40.50.1220">
    <property type="entry name" value="TPP-binding domain"/>
    <property type="match status" value="1"/>
</dbReference>
<dbReference type="SUPFAM" id="SSF52467">
    <property type="entry name" value="DHS-like NAD/FAD-binding domain"/>
    <property type="match status" value="1"/>
</dbReference>
<evidence type="ECO:0000256" key="4">
    <source>
        <dbReference type="PROSITE-ProRule" id="PRU00236"/>
    </source>
</evidence>
<keyword evidence="4" id="KW-0479">Metal-binding</keyword>
<comment type="caution">
    <text evidence="6">The sequence shown here is derived from an EMBL/GenBank/DDBJ whole genome shotgun (WGS) entry which is preliminary data.</text>
</comment>
<dbReference type="PROSITE" id="PS50305">
    <property type="entry name" value="SIRTUIN"/>
    <property type="match status" value="1"/>
</dbReference>
<dbReference type="GO" id="GO:0046872">
    <property type="term" value="F:metal ion binding"/>
    <property type="evidence" value="ECO:0007669"/>
    <property type="project" value="UniProtKB-KW"/>
</dbReference>
<dbReference type="InterPro" id="IPR003000">
    <property type="entry name" value="Sirtuin"/>
</dbReference>
<dbReference type="Pfam" id="PF02146">
    <property type="entry name" value="SIR2"/>
    <property type="match status" value="1"/>
</dbReference>
<protein>
    <submittedName>
        <fullName evidence="6">DHS-like NAD/FAD-binding domain-containing protein</fullName>
    </submittedName>
</protein>
<evidence type="ECO:0000313" key="6">
    <source>
        <dbReference type="EMBL" id="KAA8908962.1"/>
    </source>
</evidence>
<dbReference type="PANTHER" id="PTHR47651">
    <property type="entry name" value="NAD-DEPENDENT HISTONE DEACETYLASE HST4"/>
    <property type="match status" value="1"/>
</dbReference>
<dbReference type="InterPro" id="IPR029035">
    <property type="entry name" value="DHS-like_NAD/FAD-binding_dom"/>
</dbReference>
<dbReference type="InParanoid" id="A0A5J5EZX2"/>
<feature type="active site" description="Proton acceptor" evidence="4">
    <location>
        <position position="148"/>
    </location>
</feature>
<dbReference type="OrthoDB" id="424302at2759"/>
<feature type="binding site" evidence="4">
    <location>
        <position position="219"/>
    </location>
    <ligand>
        <name>Zn(2+)</name>
        <dbReference type="ChEBI" id="CHEBI:29105"/>
    </ligand>
</feature>
<feature type="domain" description="Deacetylase sirtuin-type" evidence="5">
    <location>
        <begin position="22"/>
        <end position="345"/>
    </location>
</feature>
<keyword evidence="2" id="KW-0808">Transferase</keyword>
<feature type="binding site" evidence="4">
    <location>
        <position position="156"/>
    </location>
    <ligand>
        <name>Zn(2+)</name>
        <dbReference type="ChEBI" id="CHEBI:29105"/>
    </ligand>
</feature>
<gene>
    <name evidence="6" type="ORF">FN846DRAFT_776945</name>
</gene>
<accession>A0A5J5EZX2</accession>
<feature type="binding site" evidence="4">
    <location>
        <position position="159"/>
    </location>
    <ligand>
        <name>Zn(2+)</name>
        <dbReference type="ChEBI" id="CHEBI:29105"/>
    </ligand>
</feature>
<reference evidence="6 7" key="1">
    <citation type="submission" date="2019-09" db="EMBL/GenBank/DDBJ databases">
        <title>Draft genome of the ectomycorrhizal ascomycete Sphaerosporella brunnea.</title>
        <authorList>
            <consortium name="DOE Joint Genome Institute"/>
            <person name="Benucci G.M."/>
            <person name="Marozzi G."/>
            <person name="Antonielli L."/>
            <person name="Sanchez S."/>
            <person name="Marco P."/>
            <person name="Wang X."/>
            <person name="Falini L.B."/>
            <person name="Barry K."/>
            <person name="Haridas S."/>
            <person name="Lipzen A."/>
            <person name="Labutti K."/>
            <person name="Grigoriev I.V."/>
            <person name="Murat C."/>
            <person name="Martin F."/>
            <person name="Albertini E."/>
            <person name="Donnini D."/>
            <person name="Bonito G."/>
        </authorList>
    </citation>
    <scope>NUCLEOTIDE SEQUENCE [LARGE SCALE GENOMIC DNA]</scope>
    <source>
        <strain evidence="6 7">Sb_GMNB300</strain>
    </source>
</reference>
<proteinExistence type="inferred from homology"/>
<keyword evidence="4" id="KW-0862">Zinc</keyword>
<dbReference type="InterPro" id="IPR026591">
    <property type="entry name" value="Sirtuin_cat_small_dom_sf"/>
</dbReference>
<feature type="binding site" evidence="4">
    <location>
        <position position="216"/>
    </location>
    <ligand>
        <name>Zn(2+)</name>
        <dbReference type="ChEBI" id="CHEBI:29105"/>
    </ligand>
</feature>
<organism evidence="6 7">
    <name type="scientific">Sphaerosporella brunnea</name>
    <dbReference type="NCBI Taxonomy" id="1250544"/>
    <lineage>
        <taxon>Eukaryota</taxon>
        <taxon>Fungi</taxon>
        <taxon>Dikarya</taxon>
        <taxon>Ascomycota</taxon>
        <taxon>Pezizomycotina</taxon>
        <taxon>Pezizomycetes</taxon>
        <taxon>Pezizales</taxon>
        <taxon>Pyronemataceae</taxon>
        <taxon>Sphaerosporella</taxon>
    </lineage>
</organism>
<evidence type="ECO:0000256" key="2">
    <source>
        <dbReference type="ARBA" id="ARBA00022679"/>
    </source>
</evidence>
<keyword evidence="7" id="KW-1185">Reference proteome</keyword>
<dbReference type="EMBL" id="VXIS01000063">
    <property type="protein sequence ID" value="KAA8908962.1"/>
    <property type="molecule type" value="Genomic_DNA"/>
</dbReference>
<dbReference type="Gene3D" id="3.30.1600.10">
    <property type="entry name" value="SIR2/SIRT2 'Small Domain"/>
    <property type="match status" value="1"/>
</dbReference>
<dbReference type="GO" id="GO:0016740">
    <property type="term" value="F:transferase activity"/>
    <property type="evidence" value="ECO:0007669"/>
    <property type="project" value="UniProtKB-KW"/>
</dbReference>
<evidence type="ECO:0000256" key="3">
    <source>
        <dbReference type="ARBA" id="ARBA00023027"/>
    </source>
</evidence>
<dbReference type="AlphaFoldDB" id="A0A5J5EZX2"/>
<dbReference type="PANTHER" id="PTHR47651:SF17">
    <property type="entry name" value="DEACETYLASE SIRTUIN-TYPE DOMAIN-CONTAINING PROTEIN"/>
    <property type="match status" value="1"/>
</dbReference>
<sequence length="368" mass="39899">MVLPRIPYTSPFPAPTIHPSHAVTLPAAIRELTAFLTSAGTGKTLLLSGAGISVASGLSDYRGEAGTYRLNRSYRPIFFHEFTSRHAARQRYWARSFLGFPLTAEARPNAAHAAAKKLWEMGVLGAVVTQNVDSLHGFGDGMEVVELHGTLRDVVCLSCHHKVSREEFQRMLAALNPLWRQLLLDDAAVMRKVKTNPDGDVDMPGVEYSRFRYPPCPLCLRRHPELRVDRDGAFLEQKTGDVTGVLKPCVTFFGENVASAVKARAEALVEEAAAVLVVGSSLATYSAWRLVRGAARREKGLGIVNLGGVRGEAEFFGPDAQGARIRLEVPAAEVLKGVVGELRGRIAAPVEHEMQAELRNGLSTGLAG</sequence>
<dbReference type="InterPro" id="IPR026590">
    <property type="entry name" value="Ssirtuin_cat_dom"/>
</dbReference>
<dbReference type="GO" id="GO:0070403">
    <property type="term" value="F:NAD+ binding"/>
    <property type="evidence" value="ECO:0007669"/>
    <property type="project" value="InterPro"/>
</dbReference>
<evidence type="ECO:0000256" key="1">
    <source>
        <dbReference type="ARBA" id="ARBA00006924"/>
    </source>
</evidence>
<evidence type="ECO:0000259" key="5">
    <source>
        <dbReference type="PROSITE" id="PS50305"/>
    </source>
</evidence>
<name>A0A5J5EZX2_9PEZI</name>
<keyword evidence="3" id="KW-0520">NAD</keyword>
<evidence type="ECO:0000313" key="7">
    <source>
        <dbReference type="Proteomes" id="UP000326924"/>
    </source>
</evidence>